<evidence type="ECO:0000313" key="2">
    <source>
        <dbReference type="Proteomes" id="UP000095237"/>
    </source>
</evidence>
<comment type="caution">
    <text evidence="1">The sequence shown here is derived from an EMBL/GenBank/DDBJ whole genome shotgun (WGS) entry which is preliminary data.</text>
</comment>
<accession>A0A1E5IMJ5</accession>
<dbReference type="AlphaFoldDB" id="A0A1E5IMJ5"/>
<protein>
    <recommendedName>
        <fullName evidence="3">Flp pilus assembly protein RcpC/CpaB domain-containing protein</fullName>
    </recommendedName>
</protein>
<evidence type="ECO:0008006" key="3">
    <source>
        <dbReference type="Google" id="ProtNLM"/>
    </source>
</evidence>
<name>A0A1E5IMJ5_ENDTX</name>
<evidence type="ECO:0000313" key="1">
    <source>
        <dbReference type="EMBL" id="OEG71674.1"/>
    </source>
</evidence>
<dbReference type="EMBL" id="LNVX01000125">
    <property type="protein sequence ID" value="OEG71674.1"/>
    <property type="molecule type" value="Genomic_DNA"/>
</dbReference>
<sequence length="154" mass="16955">MLSEKRIQKEYMQPKAFQNAKDSFTSDGTAFYISLNTIEENGQILSTKISKTSQGTGISTLIPENKKALSVNFGIETSNILTPGASIDIFGIVDYYIYTNKELQESVFAVAQNVLVLAIGNNYIGTSRKQDDDSGNVGIITLSVNILRKCKKFL</sequence>
<organism evidence="1 2">
    <name type="scientific">Endomicrobium trichonymphae</name>
    <dbReference type="NCBI Taxonomy" id="1408204"/>
    <lineage>
        <taxon>Bacteria</taxon>
        <taxon>Pseudomonadati</taxon>
        <taxon>Elusimicrobiota</taxon>
        <taxon>Endomicrobiia</taxon>
        <taxon>Endomicrobiales</taxon>
        <taxon>Endomicrobiaceae</taxon>
        <taxon>Candidatus Endomicrobiellum</taxon>
    </lineage>
</organism>
<reference evidence="1 2" key="1">
    <citation type="submission" date="2015-11" db="EMBL/GenBank/DDBJ databases">
        <title>Evidence for parallel genomic evolution in an endosymbiosis of termite gut flagellates.</title>
        <authorList>
            <person name="Zheng H."/>
        </authorList>
    </citation>
    <scope>NUCLEOTIDE SEQUENCE [LARGE SCALE GENOMIC DNA]</scope>
    <source>
        <strain evidence="1 2">CET450</strain>
    </source>
</reference>
<gene>
    <name evidence="1" type="ORF">ATZ36_13490</name>
</gene>
<dbReference type="Proteomes" id="UP000095237">
    <property type="component" value="Unassembled WGS sequence"/>
</dbReference>
<proteinExistence type="predicted"/>
<keyword evidence="2" id="KW-1185">Reference proteome</keyword>